<evidence type="ECO:0000313" key="1">
    <source>
        <dbReference type="EMBL" id="JAH83697.1"/>
    </source>
</evidence>
<reference evidence="1" key="2">
    <citation type="journal article" date="2015" name="Fish Shellfish Immunol.">
        <title>Early steps in the European eel (Anguilla anguilla)-Vibrio vulnificus interaction in the gills: Role of the RtxA13 toxin.</title>
        <authorList>
            <person name="Callol A."/>
            <person name="Pajuelo D."/>
            <person name="Ebbesson L."/>
            <person name="Teles M."/>
            <person name="MacKenzie S."/>
            <person name="Amaro C."/>
        </authorList>
    </citation>
    <scope>NUCLEOTIDE SEQUENCE</scope>
</reference>
<protein>
    <submittedName>
        <fullName evidence="1">Uncharacterized protein</fullName>
    </submittedName>
</protein>
<sequence length="40" mass="4880">MFFKIIVMNLRALVTLFFLLKTDTFVQWFTLFKLETQCTM</sequence>
<dbReference type="AlphaFoldDB" id="A0A0E9W005"/>
<dbReference type="EMBL" id="GBXM01024880">
    <property type="protein sequence ID" value="JAH83697.1"/>
    <property type="molecule type" value="Transcribed_RNA"/>
</dbReference>
<reference evidence="1" key="1">
    <citation type="submission" date="2014-11" db="EMBL/GenBank/DDBJ databases">
        <authorList>
            <person name="Amaro Gonzalez C."/>
        </authorList>
    </citation>
    <scope>NUCLEOTIDE SEQUENCE</scope>
</reference>
<proteinExistence type="predicted"/>
<accession>A0A0E9W005</accession>
<organism evidence="1">
    <name type="scientific">Anguilla anguilla</name>
    <name type="common">European freshwater eel</name>
    <name type="synonym">Muraena anguilla</name>
    <dbReference type="NCBI Taxonomy" id="7936"/>
    <lineage>
        <taxon>Eukaryota</taxon>
        <taxon>Metazoa</taxon>
        <taxon>Chordata</taxon>
        <taxon>Craniata</taxon>
        <taxon>Vertebrata</taxon>
        <taxon>Euteleostomi</taxon>
        <taxon>Actinopterygii</taxon>
        <taxon>Neopterygii</taxon>
        <taxon>Teleostei</taxon>
        <taxon>Anguilliformes</taxon>
        <taxon>Anguillidae</taxon>
        <taxon>Anguilla</taxon>
    </lineage>
</organism>
<name>A0A0E9W005_ANGAN</name>